<evidence type="ECO:0000259" key="1">
    <source>
        <dbReference type="Pfam" id="PF01400"/>
    </source>
</evidence>
<accession>A0A6I6H119</accession>
<dbReference type="InterPro" id="IPR001506">
    <property type="entry name" value="Peptidase_M12A"/>
</dbReference>
<reference evidence="2" key="1">
    <citation type="submission" date="2019-12" db="EMBL/GenBank/DDBJ databases">
        <title>Hybrid Genome Assemblies of two High G+C Isolates from Undergraduate Microbiology Courses.</title>
        <authorList>
            <person name="Ne Ville C.J."/>
            <person name="Enright D."/>
            <person name="Hernandez I."/>
            <person name="Dodsworth J."/>
            <person name="Orwin P.M."/>
        </authorList>
    </citation>
    <scope>NUCLEOTIDE SEQUENCE [LARGE SCALE GENOMIC DNA]</scope>
    <source>
        <strain evidence="2">Neo</strain>
    </source>
</reference>
<dbReference type="InterPro" id="IPR024079">
    <property type="entry name" value="MetalloPept_cat_dom_sf"/>
</dbReference>
<protein>
    <submittedName>
        <fullName evidence="2">Peptidase M12</fullName>
    </submittedName>
</protein>
<dbReference type="Pfam" id="PF01400">
    <property type="entry name" value="Astacin"/>
    <property type="match status" value="1"/>
</dbReference>
<feature type="domain" description="Peptidase M12A" evidence="1">
    <location>
        <begin position="140"/>
        <end position="218"/>
    </location>
</feature>
<keyword evidence="3" id="KW-1185">Reference proteome</keyword>
<evidence type="ECO:0000313" key="2">
    <source>
        <dbReference type="EMBL" id="QGW78989.1"/>
    </source>
</evidence>
<dbReference type="SUPFAM" id="SSF55486">
    <property type="entry name" value="Metalloproteases ('zincins'), catalytic domain"/>
    <property type="match status" value="1"/>
</dbReference>
<name>A0A6I6H119_9PSED</name>
<dbReference type="Proteomes" id="UP000426235">
    <property type="component" value="Chromosome"/>
</dbReference>
<dbReference type="RefSeq" id="WP_157193733.1">
    <property type="nucleotide sequence ID" value="NZ_CP046621.1"/>
</dbReference>
<dbReference type="GO" id="GO:0006508">
    <property type="term" value="P:proteolysis"/>
    <property type="evidence" value="ECO:0007669"/>
    <property type="project" value="InterPro"/>
</dbReference>
<gene>
    <name evidence="2" type="ORF">GPJ81_20610</name>
</gene>
<dbReference type="AlphaFoldDB" id="A0A6I6H119"/>
<dbReference type="EMBL" id="CP046621">
    <property type="protein sequence ID" value="QGW78989.1"/>
    <property type="molecule type" value="Genomic_DNA"/>
</dbReference>
<organism evidence="2 3">
    <name type="scientific">Pseudomonas alkylphenolica</name>
    <dbReference type="NCBI Taxonomy" id="237609"/>
    <lineage>
        <taxon>Bacteria</taxon>
        <taxon>Pseudomonadati</taxon>
        <taxon>Pseudomonadota</taxon>
        <taxon>Gammaproteobacteria</taxon>
        <taxon>Pseudomonadales</taxon>
        <taxon>Pseudomonadaceae</taxon>
        <taxon>Pseudomonas</taxon>
    </lineage>
</organism>
<dbReference type="GO" id="GO:0004222">
    <property type="term" value="F:metalloendopeptidase activity"/>
    <property type="evidence" value="ECO:0007669"/>
    <property type="project" value="InterPro"/>
</dbReference>
<sequence length="244" mass="27517">MISPMIPRCRYRVDPLRSYELAVAENPLNAPGGSGNRRKRSLGVASKFWKPGRTLWVSFLGAPDRRLKMSIFELASQWLDLSGANLEIDLAEDDDKKATIRILTGPHLPHSLSDIGTDALAYGEDTMCINVPLGHDFFENTVLHEFGHALGAEHEHRHPDADIPWNEQVVLQSHMAAGWTEADVRQQILSKIDDVGLRKTAYDRTSIMHYAVPQAFTHGDWEVALPQQLSEKDLEFMRLAYPHD</sequence>
<evidence type="ECO:0000313" key="3">
    <source>
        <dbReference type="Proteomes" id="UP000426235"/>
    </source>
</evidence>
<proteinExistence type="predicted"/>
<dbReference type="Gene3D" id="3.40.390.10">
    <property type="entry name" value="Collagenase (Catalytic Domain)"/>
    <property type="match status" value="1"/>
</dbReference>